<dbReference type="AlphaFoldDB" id="A0A0A8YAU6"/>
<dbReference type="EMBL" id="GBRH01277353">
    <property type="protein sequence ID" value="JAD20542.1"/>
    <property type="molecule type" value="Transcribed_RNA"/>
</dbReference>
<organism evidence="1">
    <name type="scientific">Arundo donax</name>
    <name type="common">Giant reed</name>
    <name type="synonym">Donax arundinaceus</name>
    <dbReference type="NCBI Taxonomy" id="35708"/>
    <lineage>
        <taxon>Eukaryota</taxon>
        <taxon>Viridiplantae</taxon>
        <taxon>Streptophyta</taxon>
        <taxon>Embryophyta</taxon>
        <taxon>Tracheophyta</taxon>
        <taxon>Spermatophyta</taxon>
        <taxon>Magnoliopsida</taxon>
        <taxon>Liliopsida</taxon>
        <taxon>Poales</taxon>
        <taxon>Poaceae</taxon>
        <taxon>PACMAD clade</taxon>
        <taxon>Arundinoideae</taxon>
        <taxon>Arundineae</taxon>
        <taxon>Arundo</taxon>
    </lineage>
</organism>
<proteinExistence type="predicted"/>
<reference evidence="1" key="2">
    <citation type="journal article" date="2015" name="Data Brief">
        <title>Shoot transcriptome of the giant reed, Arundo donax.</title>
        <authorList>
            <person name="Barrero R.A."/>
            <person name="Guerrero F.D."/>
            <person name="Moolhuijzen P."/>
            <person name="Goolsby J.A."/>
            <person name="Tidwell J."/>
            <person name="Bellgard S.E."/>
            <person name="Bellgard M.I."/>
        </authorList>
    </citation>
    <scope>NUCLEOTIDE SEQUENCE</scope>
    <source>
        <tissue evidence="1">Shoot tissue taken approximately 20 cm above the soil surface</tissue>
    </source>
</reference>
<name>A0A0A8YAU6_ARUDO</name>
<evidence type="ECO:0000313" key="1">
    <source>
        <dbReference type="EMBL" id="JAD20542.1"/>
    </source>
</evidence>
<protein>
    <submittedName>
        <fullName evidence="1">Uncharacterized protein</fullName>
    </submittedName>
</protein>
<reference evidence="1" key="1">
    <citation type="submission" date="2014-09" db="EMBL/GenBank/DDBJ databases">
        <authorList>
            <person name="Magalhaes I.L.F."/>
            <person name="Oliveira U."/>
            <person name="Santos F.R."/>
            <person name="Vidigal T.H.D.A."/>
            <person name="Brescovit A.D."/>
            <person name="Santos A.J."/>
        </authorList>
    </citation>
    <scope>NUCLEOTIDE SEQUENCE</scope>
    <source>
        <tissue evidence="1">Shoot tissue taken approximately 20 cm above the soil surface</tissue>
    </source>
</reference>
<accession>A0A0A8YAU6</accession>
<sequence>MNGPDFLNKKIEYSVTFALFARKSTCPMSSAGFEGYLSCSQVIHT</sequence>